<dbReference type="RefSeq" id="XP_020553668.1">
    <property type="nucleotide sequence ID" value="XM_020698009.1"/>
</dbReference>
<gene>
    <name evidence="3 4 5 6" type="primary">LOC105174212</name>
</gene>
<dbReference type="Pfam" id="PF08268">
    <property type="entry name" value="FBA_3"/>
    <property type="match status" value="1"/>
</dbReference>
<dbReference type="GeneID" id="105174212"/>
<evidence type="ECO:0000313" key="3">
    <source>
        <dbReference type="RefSeq" id="XP_020553668.1"/>
    </source>
</evidence>
<accession>A0A8M8VBY6</accession>
<dbReference type="PANTHER" id="PTHR31111">
    <property type="entry name" value="BNAA05G37150D PROTEIN-RELATED"/>
    <property type="match status" value="1"/>
</dbReference>
<dbReference type="SUPFAM" id="SSF81383">
    <property type="entry name" value="F-box domain"/>
    <property type="match status" value="1"/>
</dbReference>
<protein>
    <submittedName>
        <fullName evidence="3 4">F-box protein At3g07870-like</fullName>
    </submittedName>
</protein>
<dbReference type="NCBIfam" id="TIGR01640">
    <property type="entry name" value="F_box_assoc_1"/>
    <property type="match status" value="1"/>
</dbReference>
<dbReference type="Proteomes" id="UP000504604">
    <property type="component" value="Linkage group LG11"/>
</dbReference>
<keyword evidence="2" id="KW-1185">Reference proteome</keyword>
<evidence type="ECO:0000313" key="6">
    <source>
        <dbReference type="RefSeq" id="XP_020553671.1"/>
    </source>
</evidence>
<dbReference type="InterPro" id="IPR036047">
    <property type="entry name" value="F-box-like_dom_sf"/>
</dbReference>
<feature type="domain" description="F-box" evidence="1">
    <location>
        <begin position="63"/>
        <end position="109"/>
    </location>
</feature>
<proteinExistence type="predicted"/>
<evidence type="ECO:0000259" key="1">
    <source>
        <dbReference type="PROSITE" id="PS50181"/>
    </source>
</evidence>
<dbReference type="RefSeq" id="XP_020553669.1">
    <property type="nucleotide sequence ID" value="XM_020698010.1"/>
</dbReference>
<dbReference type="AlphaFoldDB" id="A0A8M8VBY6"/>
<dbReference type="InterPro" id="IPR017451">
    <property type="entry name" value="F-box-assoc_interact_dom"/>
</dbReference>
<dbReference type="Pfam" id="PF00646">
    <property type="entry name" value="F-box"/>
    <property type="match status" value="1"/>
</dbReference>
<dbReference type="Gene3D" id="1.20.1280.50">
    <property type="match status" value="1"/>
</dbReference>
<organism evidence="2 6">
    <name type="scientific">Sesamum indicum</name>
    <name type="common">Oriental sesame</name>
    <name type="synonym">Sesamum orientale</name>
    <dbReference type="NCBI Taxonomy" id="4182"/>
    <lineage>
        <taxon>Eukaryota</taxon>
        <taxon>Viridiplantae</taxon>
        <taxon>Streptophyta</taxon>
        <taxon>Embryophyta</taxon>
        <taxon>Tracheophyta</taxon>
        <taxon>Spermatophyta</taxon>
        <taxon>Magnoliopsida</taxon>
        <taxon>eudicotyledons</taxon>
        <taxon>Gunneridae</taxon>
        <taxon>Pentapetalae</taxon>
        <taxon>asterids</taxon>
        <taxon>lamiids</taxon>
        <taxon>Lamiales</taxon>
        <taxon>Pedaliaceae</taxon>
        <taxon>Sesamum</taxon>
    </lineage>
</organism>
<evidence type="ECO:0000313" key="4">
    <source>
        <dbReference type="RefSeq" id="XP_020553669.1"/>
    </source>
</evidence>
<dbReference type="OrthoDB" id="5319261at2759"/>
<dbReference type="PROSITE" id="PS50181">
    <property type="entry name" value="FBOX"/>
    <property type="match status" value="1"/>
</dbReference>
<evidence type="ECO:0000313" key="2">
    <source>
        <dbReference type="Proteomes" id="UP000504604"/>
    </source>
</evidence>
<dbReference type="InterPro" id="IPR013187">
    <property type="entry name" value="F-box-assoc_dom_typ3"/>
</dbReference>
<sequence length="423" mass="47886">MNLMFSLCQSCNTQTLTILQLFYLLIAIEKLIRSRTETFITHQVYDARWNYEQRLIVTCMLQNEGMEAIPSDLIVEILSRLPVRELGKLRCVCKQWYGLLVCNNEFTGEHMKHTKRKPLLLLRRYSSNFLVEVKTNKVSVELTAIDLEGTVINNFRTVVNGPVHTFVSCAALAILCCMRSLYVFNPSTGQGLSIPRSSAAASFYTIGFGYLPKSNEYKIIHLFLVPSVGEGKMRSEILTLRDGEGVITDSWRSIGNCPQSVSASDCLCLNGIVFWEISRLCKGPQGKEIASFDLYKEEFKVYSYPVCDSTKYSMMGLTGFQGTLSVVGFAAETSTMDVWLMKDNNSGIWVKEYTVDLFCLGAESLIPSDYYSGDILISTKQKDLIQYSIRNQTSTKISYCRTIGTFRKPCLYYESLFSLHKIV</sequence>
<dbReference type="CDD" id="cd22157">
    <property type="entry name" value="F-box_AtFBW1-like"/>
    <property type="match status" value="1"/>
</dbReference>
<dbReference type="RefSeq" id="XP_020553670.1">
    <property type="nucleotide sequence ID" value="XM_020698011.1"/>
</dbReference>
<dbReference type="PANTHER" id="PTHR31111:SF136">
    <property type="entry name" value="F-BOX ASSOCIATED DOMAIN-CONTAINING PROTEIN"/>
    <property type="match status" value="1"/>
</dbReference>
<dbReference type="SMART" id="SM00256">
    <property type="entry name" value="FBOX"/>
    <property type="match status" value="1"/>
</dbReference>
<evidence type="ECO:0000313" key="5">
    <source>
        <dbReference type="RefSeq" id="XP_020553670.1"/>
    </source>
</evidence>
<dbReference type="InterPro" id="IPR001810">
    <property type="entry name" value="F-box_dom"/>
</dbReference>
<dbReference type="KEGG" id="sind:105174212"/>
<name>A0A8M8VBY6_SESIN</name>
<reference evidence="3 4" key="1">
    <citation type="submission" date="2025-04" db="UniProtKB">
        <authorList>
            <consortium name="RefSeq"/>
        </authorList>
    </citation>
    <scope>IDENTIFICATION</scope>
</reference>
<dbReference type="RefSeq" id="XP_020553671.1">
    <property type="nucleotide sequence ID" value="XM_020698012.1"/>
</dbReference>